<protein>
    <recommendedName>
        <fullName evidence="3">Armadillo repeat-containing domain-containing protein</fullName>
    </recommendedName>
</protein>
<keyword evidence="2" id="KW-1185">Reference proteome</keyword>
<sequence>MFSNAIRSKLDIWDNASRLKRMDILNSFMKEYEEKVITELESSFENAASLFFTRIVTWIRLTYMCGDKIFYDKNSKSRNNKTYLFIQLKAIKIFFMSTYGNEYIEQFISMGGVLTLLEIVNLKNISENSKQQALLQVLIIGNKGRKYKELICQSYGVRSVAECLAIAKLDETQNLCSTCLHSFSDNNPKYQLQVYKGLIALLPCKSPRAQQTSLYLLRFVQPQLTEVSSVMIDPLLGVLQSMHLEVQYECYEFLKILMQYKSVRCEILKGLVKLLIPKKSEILKFNLQQKKQNEIDQNLNDGKKTPCITKPMPILVQQASAAKSILILAKESKSIAECLLKFNVIIIYNVKSKFSKPTLS</sequence>
<dbReference type="InterPro" id="IPR041090">
    <property type="entry name" value="DUF5578"/>
</dbReference>
<accession>A0A177B8H5</accession>
<proteinExistence type="predicted"/>
<reference evidence="1 2" key="1">
    <citation type="submission" date="2016-04" db="EMBL/GenBank/DDBJ databases">
        <title>The genome of Intoshia linei affirms orthonectids as highly simplified spiralians.</title>
        <authorList>
            <person name="Mikhailov K.V."/>
            <person name="Slusarev G.S."/>
            <person name="Nikitin M.A."/>
            <person name="Logacheva M.D."/>
            <person name="Penin A."/>
            <person name="Aleoshin V."/>
            <person name="Panchin Y.V."/>
        </authorList>
    </citation>
    <scope>NUCLEOTIDE SEQUENCE [LARGE SCALE GENOMIC DNA]</scope>
    <source>
        <strain evidence="1">Intl2013</strain>
        <tissue evidence="1">Whole animal</tissue>
    </source>
</reference>
<evidence type="ECO:0008006" key="3">
    <source>
        <dbReference type="Google" id="ProtNLM"/>
    </source>
</evidence>
<evidence type="ECO:0000313" key="1">
    <source>
        <dbReference type="EMBL" id="OAF70566.1"/>
    </source>
</evidence>
<comment type="caution">
    <text evidence="1">The sequence shown here is derived from an EMBL/GenBank/DDBJ whole genome shotgun (WGS) entry which is preliminary data.</text>
</comment>
<name>A0A177B8H5_9BILA</name>
<gene>
    <name evidence="1" type="ORF">A3Q56_01654</name>
</gene>
<dbReference type="AlphaFoldDB" id="A0A177B8H5"/>
<dbReference type="OrthoDB" id="278163at2759"/>
<dbReference type="PANTHER" id="PTHR34258:SF1">
    <property type="entry name" value="ARMADILLO-LIKE HELICAL DOMAIN CONTAINING PROTEIN 1"/>
    <property type="match status" value="1"/>
</dbReference>
<dbReference type="InterPro" id="IPR016024">
    <property type="entry name" value="ARM-type_fold"/>
</dbReference>
<dbReference type="Proteomes" id="UP000078046">
    <property type="component" value="Unassembled WGS sequence"/>
</dbReference>
<dbReference type="SUPFAM" id="SSF48371">
    <property type="entry name" value="ARM repeat"/>
    <property type="match status" value="1"/>
</dbReference>
<dbReference type="EMBL" id="LWCA01000133">
    <property type="protein sequence ID" value="OAF70566.1"/>
    <property type="molecule type" value="Genomic_DNA"/>
</dbReference>
<dbReference type="InterPro" id="IPR011989">
    <property type="entry name" value="ARM-like"/>
</dbReference>
<evidence type="ECO:0000313" key="2">
    <source>
        <dbReference type="Proteomes" id="UP000078046"/>
    </source>
</evidence>
<dbReference type="Pfam" id="PF17741">
    <property type="entry name" value="DUF5578"/>
    <property type="match status" value="1"/>
</dbReference>
<organism evidence="1 2">
    <name type="scientific">Intoshia linei</name>
    <dbReference type="NCBI Taxonomy" id="1819745"/>
    <lineage>
        <taxon>Eukaryota</taxon>
        <taxon>Metazoa</taxon>
        <taxon>Spiralia</taxon>
        <taxon>Lophotrochozoa</taxon>
        <taxon>Mesozoa</taxon>
        <taxon>Orthonectida</taxon>
        <taxon>Rhopaluridae</taxon>
        <taxon>Intoshia</taxon>
    </lineage>
</organism>
<dbReference type="Gene3D" id="1.25.10.10">
    <property type="entry name" value="Leucine-rich Repeat Variant"/>
    <property type="match status" value="1"/>
</dbReference>
<dbReference type="PANTHER" id="PTHR34258">
    <property type="entry name" value="ARMADILLO-LIKE HELICAL DOMAIN CONTAINING PROTEIN 1"/>
    <property type="match status" value="1"/>
</dbReference>